<dbReference type="Pfam" id="PF03080">
    <property type="entry name" value="Neprosin"/>
    <property type="match status" value="2"/>
</dbReference>
<dbReference type="AlphaFoldDB" id="A0A8S2ASM6"/>
<sequence>MASFNHFVLLILLTITLILWAEAIPSKEEKKEMERQLKAINKPAIKSFKLKPTTVPEWITGNNTSGRFGLQQEGISCPDGTVIVKRTTMQDLMHAQRLKSMGFDGPRPFLTERNNTDLNGKFYFAKADIGPASFSGVKGNINIWKPKILQDQVSLAFISVGGGPKEKFASISIGWMVNPSLYYGDYVRLYASWTIHGSQTGCYDMSCPGFVQVSKTTPISAILQPISIYDGPQYELRLSLYQDRVKGDWWFAFKDENIGYWPASLFKSWRESNNANYASWGGQVYSPVTEKAPVMGSGHWPIEGLKKAAYVNGIKIIDRSGTVFDPEVGSVKLKPTTVPEWITGNNGSGSFDLLQEGISCPDGTVIVKRTTMQDLMHAQRLKSMGFDGPRPFLKESNNTNLNGKFYFATADYGPDRFGGVKGNINVWKPKILQDQVSIAYIAVSGGTIEENLASISVGWVVNPSMYSGDHVRLYAYWTTHGNMTGCYATSCPGFVQVSKTIPVSAILQPSSIYNGPQYELRLSLFQDRVKGDWWFAFKDENVGYWPASLFKSWRESNSANHAFWGGQVYSPVTEKTPPMGSGHWPSEGFHKSAYVSGLQIMDSYGTVFNPESGTVKLPVLDLTQPIESSVLSSLSEACKEWGFFYVTNHGISKEMFSKICSLSRDVFRVPLESKLKLGPFSYTPRYIASPYFESLVVSGPDFSGSAKASADVLFQDHHKPELRETLQEYGAKMADLSKRLIKILLMITLGEETGKRFYQTEFSNCHGYLRLVNYTPPHDVEKQKELVEGLGMHTDMSCITIVYQDSVGGLQMRSKEGKWIDINPCEDLLVVNIGDLMQAWSNGRLRSSEHRVVLRKLVNRISLAFFLCFEDEKVILAPEEIIGEGNCRSYKSFKCSEYLKFRQSNEVGKFEKIGYTVTDFAGLTLAQPDDP</sequence>
<keyword evidence="7" id="KW-1185">Reference proteome</keyword>
<keyword evidence="2" id="KW-0408">Iron</keyword>
<dbReference type="FunFam" id="2.60.120.330:FF:000032">
    <property type="entry name" value="Gibberellin 20-oxidase-like protein"/>
    <property type="match status" value="1"/>
</dbReference>
<name>A0A8S2ASM6_ARAAE</name>
<dbReference type="GO" id="GO:0046872">
    <property type="term" value="F:metal ion binding"/>
    <property type="evidence" value="ECO:0007669"/>
    <property type="project" value="UniProtKB-KW"/>
</dbReference>
<dbReference type="EMBL" id="LR999457">
    <property type="protein sequence ID" value="CAE6181076.1"/>
    <property type="molecule type" value="Genomic_DNA"/>
</dbReference>
<accession>A0A8S2ASM6</accession>
<dbReference type="PROSITE" id="PS51471">
    <property type="entry name" value="FE2OG_OXY"/>
    <property type="match status" value="1"/>
</dbReference>
<evidence type="ECO:0000259" key="4">
    <source>
        <dbReference type="PROSITE" id="PS51471"/>
    </source>
</evidence>
<feature type="chain" id="PRO_5035810828" description="Fe2OG dioxygenase domain-containing protein" evidence="3">
    <location>
        <begin position="24"/>
        <end position="931"/>
    </location>
</feature>
<evidence type="ECO:0000256" key="3">
    <source>
        <dbReference type="SAM" id="SignalP"/>
    </source>
</evidence>
<dbReference type="Gene3D" id="2.60.120.330">
    <property type="entry name" value="B-lactam Antibiotic, Isopenicillin N Synthase, Chain"/>
    <property type="match status" value="1"/>
</dbReference>
<evidence type="ECO:0000313" key="7">
    <source>
        <dbReference type="Proteomes" id="UP000682877"/>
    </source>
</evidence>
<dbReference type="Proteomes" id="UP000682877">
    <property type="component" value="Chromosome 7"/>
</dbReference>
<feature type="signal peptide" evidence="3">
    <location>
        <begin position="1"/>
        <end position="23"/>
    </location>
</feature>
<evidence type="ECO:0000256" key="2">
    <source>
        <dbReference type="ARBA" id="ARBA00023004"/>
    </source>
</evidence>
<dbReference type="PANTHER" id="PTHR31589">
    <property type="entry name" value="PROTEIN, PUTATIVE (DUF239)-RELATED-RELATED"/>
    <property type="match status" value="1"/>
</dbReference>
<feature type="domain" description="Neprosin PEP catalytic" evidence="5">
    <location>
        <begin position="115"/>
        <end position="361"/>
    </location>
</feature>
<evidence type="ECO:0000256" key="1">
    <source>
        <dbReference type="ARBA" id="ARBA00022723"/>
    </source>
</evidence>
<reference evidence="6" key="1">
    <citation type="submission" date="2021-01" db="EMBL/GenBank/DDBJ databases">
        <authorList>
            <person name="Bezrukov I."/>
        </authorList>
    </citation>
    <scope>NUCLEOTIDE SEQUENCE</scope>
</reference>
<keyword evidence="3" id="KW-0732">Signal</keyword>
<dbReference type="Gene3D" id="3.90.1320.10">
    <property type="entry name" value="Outer-capsid protein sigma 3, large lobe"/>
    <property type="match status" value="2"/>
</dbReference>
<feature type="domain" description="Neprosin PEP catalytic" evidence="5">
    <location>
        <begin position="398"/>
        <end position="661"/>
    </location>
</feature>
<feature type="domain" description="Fe2OG dioxygenase" evidence="4">
    <location>
        <begin position="765"/>
        <end position="869"/>
    </location>
</feature>
<proteinExistence type="predicted"/>
<dbReference type="Pfam" id="PF03171">
    <property type="entry name" value="2OG-FeII_Oxy"/>
    <property type="match status" value="1"/>
</dbReference>
<evidence type="ECO:0000313" key="6">
    <source>
        <dbReference type="EMBL" id="CAE6181076.1"/>
    </source>
</evidence>
<dbReference type="InterPro" id="IPR053168">
    <property type="entry name" value="Glutamic_endopeptidase"/>
</dbReference>
<evidence type="ECO:0000259" key="5">
    <source>
        <dbReference type="PROSITE" id="PS52045"/>
    </source>
</evidence>
<dbReference type="InterPro" id="IPR004314">
    <property type="entry name" value="Neprosin"/>
</dbReference>
<dbReference type="InterPro" id="IPR027443">
    <property type="entry name" value="IPNS-like_sf"/>
</dbReference>
<dbReference type="PANTHER" id="PTHR31589:SF61">
    <property type="entry name" value="CARBOXYL-TERMINAL PEPTIDASE-RELATED"/>
    <property type="match status" value="1"/>
</dbReference>
<keyword evidence="1" id="KW-0479">Metal-binding</keyword>
<dbReference type="Pfam" id="PF14226">
    <property type="entry name" value="DIOX_N"/>
    <property type="match status" value="1"/>
</dbReference>
<evidence type="ECO:0008006" key="8">
    <source>
        <dbReference type="Google" id="ProtNLM"/>
    </source>
</evidence>
<dbReference type="InterPro" id="IPR026992">
    <property type="entry name" value="DIOX_N"/>
</dbReference>
<gene>
    <name evidence="6" type="ORF">AARE701A_LOCUS18676</name>
</gene>
<organism evidence="6 7">
    <name type="scientific">Arabidopsis arenosa</name>
    <name type="common">Sand rock-cress</name>
    <name type="synonym">Cardaminopsis arenosa</name>
    <dbReference type="NCBI Taxonomy" id="38785"/>
    <lineage>
        <taxon>Eukaryota</taxon>
        <taxon>Viridiplantae</taxon>
        <taxon>Streptophyta</taxon>
        <taxon>Embryophyta</taxon>
        <taxon>Tracheophyta</taxon>
        <taxon>Spermatophyta</taxon>
        <taxon>Magnoliopsida</taxon>
        <taxon>eudicotyledons</taxon>
        <taxon>Gunneridae</taxon>
        <taxon>Pentapetalae</taxon>
        <taxon>rosids</taxon>
        <taxon>malvids</taxon>
        <taxon>Brassicales</taxon>
        <taxon>Brassicaceae</taxon>
        <taxon>Camelineae</taxon>
        <taxon>Arabidopsis</taxon>
    </lineage>
</organism>
<dbReference type="PROSITE" id="PS52045">
    <property type="entry name" value="NEPROSIN_PEP_CD"/>
    <property type="match status" value="2"/>
</dbReference>
<dbReference type="InterPro" id="IPR005123">
    <property type="entry name" value="Oxoglu/Fe-dep_dioxygenase_dom"/>
</dbReference>
<protein>
    <recommendedName>
        <fullName evidence="8">Fe2OG dioxygenase domain-containing protein</fullName>
    </recommendedName>
</protein>
<dbReference type="SUPFAM" id="SSF51197">
    <property type="entry name" value="Clavaminate synthase-like"/>
    <property type="match status" value="1"/>
</dbReference>
<dbReference type="InterPro" id="IPR044861">
    <property type="entry name" value="IPNS-like_FE2OG_OXY"/>
</dbReference>